<accession>A0AAV3U7P9</accession>
<name>A0AAV3U7P9_9ALTE</name>
<evidence type="ECO:0000313" key="2">
    <source>
        <dbReference type="Proteomes" id="UP001409585"/>
    </source>
</evidence>
<keyword evidence="2" id="KW-1185">Reference proteome</keyword>
<sequence length="101" mass="11263">MRGYHADIVFLGVGGLGGQTQEYRNTFWNETVGVLKPSKIVPIHYDSLTAPIDQKFVGQSIILEYLAGSEDETLPFLEEKEGNSGVTLLTLPRYDEVVIFE</sequence>
<dbReference type="EMBL" id="BAABLX010000070">
    <property type="protein sequence ID" value="GAA4955631.1"/>
    <property type="molecule type" value="Genomic_DNA"/>
</dbReference>
<protein>
    <recommendedName>
        <fullName evidence="3">Zn-dependent hydrolase</fullName>
    </recommendedName>
</protein>
<reference evidence="2" key="1">
    <citation type="journal article" date="2019" name="Int. J. Syst. Evol. Microbiol.">
        <title>The Global Catalogue of Microorganisms (GCM) 10K type strain sequencing project: providing services to taxonomists for standard genome sequencing and annotation.</title>
        <authorList>
            <consortium name="The Broad Institute Genomics Platform"/>
            <consortium name="The Broad Institute Genome Sequencing Center for Infectious Disease"/>
            <person name="Wu L."/>
            <person name="Ma J."/>
        </authorList>
    </citation>
    <scope>NUCLEOTIDE SEQUENCE [LARGE SCALE GENOMIC DNA]</scope>
    <source>
        <strain evidence="2">JCM 19134</strain>
    </source>
</reference>
<organism evidence="1 2">
    <name type="scientific">Halioxenophilus aromaticivorans</name>
    <dbReference type="NCBI Taxonomy" id="1306992"/>
    <lineage>
        <taxon>Bacteria</taxon>
        <taxon>Pseudomonadati</taxon>
        <taxon>Pseudomonadota</taxon>
        <taxon>Gammaproteobacteria</taxon>
        <taxon>Alteromonadales</taxon>
        <taxon>Alteromonadaceae</taxon>
        <taxon>Halioxenophilus</taxon>
    </lineage>
</organism>
<proteinExistence type="predicted"/>
<gene>
    <name evidence="1" type="ORF">GCM10025791_39840</name>
</gene>
<evidence type="ECO:0000313" key="1">
    <source>
        <dbReference type="EMBL" id="GAA4955631.1"/>
    </source>
</evidence>
<dbReference type="AlphaFoldDB" id="A0AAV3U7P9"/>
<dbReference type="Proteomes" id="UP001409585">
    <property type="component" value="Unassembled WGS sequence"/>
</dbReference>
<evidence type="ECO:0008006" key="3">
    <source>
        <dbReference type="Google" id="ProtNLM"/>
    </source>
</evidence>
<comment type="caution">
    <text evidence="1">The sequence shown here is derived from an EMBL/GenBank/DDBJ whole genome shotgun (WGS) entry which is preliminary data.</text>
</comment>